<dbReference type="SUPFAM" id="SSF53098">
    <property type="entry name" value="Ribonuclease H-like"/>
    <property type="match status" value="1"/>
</dbReference>
<protein>
    <recommendedName>
        <fullName evidence="1">Integrase catalytic domain-containing protein</fullName>
    </recommendedName>
</protein>
<accession>A0ABY6K062</accession>
<dbReference type="Gene3D" id="3.30.420.10">
    <property type="entry name" value="Ribonuclease H-like superfamily/Ribonuclease H"/>
    <property type="match status" value="1"/>
</dbReference>
<dbReference type="Pfam" id="PF00665">
    <property type="entry name" value="rve"/>
    <property type="match status" value="1"/>
</dbReference>
<dbReference type="PROSITE" id="PS50994">
    <property type="entry name" value="INTEGRASE"/>
    <property type="match status" value="1"/>
</dbReference>
<dbReference type="InterPro" id="IPR012337">
    <property type="entry name" value="RNaseH-like_sf"/>
</dbReference>
<dbReference type="PANTHER" id="PTHR37984:SF15">
    <property type="entry name" value="INTEGRASE CATALYTIC DOMAIN-CONTAINING PROTEIN"/>
    <property type="match status" value="1"/>
</dbReference>
<dbReference type="InterPro" id="IPR001584">
    <property type="entry name" value="Integrase_cat-core"/>
</dbReference>
<dbReference type="EMBL" id="CP092864">
    <property type="protein sequence ID" value="UYV62322.1"/>
    <property type="molecule type" value="Genomic_DNA"/>
</dbReference>
<dbReference type="Proteomes" id="UP001235939">
    <property type="component" value="Chromosome 02"/>
</dbReference>
<name>A0ABY6K062_9ARAC</name>
<dbReference type="InterPro" id="IPR050951">
    <property type="entry name" value="Retrovirus_Pol_polyprotein"/>
</dbReference>
<organism evidence="2 3">
    <name type="scientific">Cordylochernes scorpioides</name>
    <dbReference type="NCBI Taxonomy" id="51811"/>
    <lineage>
        <taxon>Eukaryota</taxon>
        <taxon>Metazoa</taxon>
        <taxon>Ecdysozoa</taxon>
        <taxon>Arthropoda</taxon>
        <taxon>Chelicerata</taxon>
        <taxon>Arachnida</taxon>
        <taxon>Pseudoscorpiones</taxon>
        <taxon>Cheliferoidea</taxon>
        <taxon>Chernetidae</taxon>
        <taxon>Cordylochernes</taxon>
    </lineage>
</organism>
<keyword evidence="3" id="KW-1185">Reference proteome</keyword>
<evidence type="ECO:0000259" key="1">
    <source>
        <dbReference type="PROSITE" id="PS50994"/>
    </source>
</evidence>
<evidence type="ECO:0000313" key="2">
    <source>
        <dbReference type="EMBL" id="UYV62322.1"/>
    </source>
</evidence>
<dbReference type="PANTHER" id="PTHR37984">
    <property type="entry name" value="PROTEIN CBG26694"/>
    <property type="match status" value="1"/>
</dbReference>
<reference evidence="2 3" key="1">
    <citation type="submission" date="2022-01" db="EMBL/GenBank/DDBJ databases">
        <title>A chromosomal length assembly of Cordylochernes scorpioides.</title>
        <authorList>
            <person name="Zeh D."/>
            <person name="Zeh J."/>
        </authorList>
    </citation>
    <scope>NUCLEOTIDE SEQUENCE [LARGE SCALE GENOMIC DNA]</scope>
    <source>
        <strain evidence="2">IN4F17</strain>
        <tissue evidence="2">Whole Body</tissue>
    </source>
</reference>
<feature type="domain" description="Integrase catalytic" evidence="1">
    <location>
        <begin position="316"/>
        <end position="407"/>
    </location>
</feature>
<evidence type="ECO:0000313" key="3">
    <source>
        <dbReference type="Proteomes" id="UP001235939"/>
    </source>
</evidence>
<dbReference type="InterPro" id="IPR036397">
    <property type="entry name" value="RNaseH_sf"/>
</dbReference>
<gene>
    <name evidence="2" type="ORF">LAZ67_2000102</name>
</gene>
<proteinExistence type="predicted"/>
<sequence>MPQESDTPKRCYKCPSKNAGKVKTLCSVCQLSESTSTFAAIAIVRLRAKKKGPNKRSLDETKQEVQVAIFMASIGQLAQKIYKTFKLNEGEENKLQELKGKFNEYFTPKLNYTVERYQFNNIKQCNEPFKELLTKVKLQAKKDELIKDRIVVGIQNNDVREKLLSDPDLNITKAIQICVAAENANAQLREIKDRNENEPSISTIERKISRDFSQKAFNPRDTTSFKKLINNCTRCGAKHEINKCPAYGKVCHKWKKANHFSKLCKTAKRERVVNLVEDTEVESDEFSLSINGIKTRNGQEWLERVTFKGNQTEIKQFKEPDERFSTVHIDLIGPFPPSNEYVYCLTCIDRFTGWIEAIPIRNETAETVARAFYEGWITRFGVPYEVITDQGRQFTSELFKTLATLCG</sequence>